<keyword evidence="3" id="KW-1185">Reference proteome</keyword>
<protein>
    <submittedName>
        <fullName evidence="2">Uncharacterized protein</fullName>
    </submittedName>
</protein>
<gene>
    <name evidence="2" type="ORF">OEZ71_06005</name>
</gene>
<comment type="caution">
    <text evidence="2">The sequence shown here is derived from an EMBL/GenBank/DDBJ whole genome shotgun (WGS) entry which is preliminary data.</text>
</comment>
<dbReference type="EMBL" id="JAOWKZ010000002">
    <property type="protein sequence ID" value="MCV2871845.1"/>
    <property type="molecule type" value="Genomic_DNA"/>
</dbReference>
<evidence type="ECO:0000256" key="1">
    <source>
        <dbReference type="SAM" id="Phobius"/>
    </source>
</evidence>
<dbReference type="RefSeq" id="WP_263739054.1">
    <property type="nucleotide sequence ID" value="NZ_JAOWKZ010000002.1"/>
</dbReference>
<feature type="transmembrane region" description="Helical" evidence="1">
    <location>
        <begin position="12"/>
        <end position="32"/>
    </location>
</feature>
<evidence type="ECO:0000313" key="2">
    <source>
        <dbReference type="EMBL" id="MCV2871845.1"/>
    </source>
</evidence>
<keyword evidence="1" id="KW-0812">Transmembrane</keyword>
<proteinExistence type="predicted"/>
<sequence length="205" mass="23939">MSPEAWSALANWMMAISAAAGAIAAYVGLNAWKNQSIWQADHELARKTLVALYRYRDSLYSVRHPAMRNDEMRLEEEDAQHLNEDQKRKQGVIVAYARRWERHSNAKNALDALLIEADAVWGEDLSNLVKPLRDLEHELFVYIMLHLDAHFRNNADLQNSYREILKKKRDILYDLLSEDDEFRKDFSHHLSAVEDYLRDKLGRST</sequence>
<name>A0ABT2ZL34_9RHOB</name>
<evidence type="ECO:0000313" key="3">
    <source>
        <dbReference type="Proteomes" id="UP001652564"/>
    </source>
</evidence>
<organism evidence="2 3">
    <name type="scientific">Albidovulum litorale</name>
    <dbReference type="NCBI Taxonomy" id="2984134"/>
    <lineage>
        <taxon>Bacteria</taxon>
        <taxon>Pseudomonadati</taxon>
        <taxon>Pseudomonadota</taxon>
        <taxon>Alphaproteobacteria</taxon>
        <taxon>Rhodobacterales</taxon>
        <taxon>Paracoccaceae</taxon>
        <taxon>Albidovulum</taxon>
    </lineage>
</organism>
<keyword evidence="1" id="KW-1133">Transmembrane helix</keyword>
<accession>A0ABT2ZL34</accession>
<reference evidence="2 3" key="1">
    <citation type="submission" date="2022-10" db="EMBL/GenBank/DDBJ databases">
        <title>Defluviimonas sp. nov., isolated from ocean surface sediments.</title>
        <authorList>
            <person name="He W."/>
            <person name="Wang L."/>
            <person name="Zhang D.-F."/>
        </authorList>
    </citation>
    <scope>NUCLEOTIDE SEQUENCE [LARGE SCALE GENOMIC DNA]</scope>
    <source>
        <strain evidence="2 3">WL0050</strain>
    </source>
</reference>
<keyword evidence="1" id="KW-0472">Membrane</keyword>
<dbReference type="Proteomes" id="UP001652564">
    <property type="component" value="Unassembled WGS sequence"/>
</dbReference>